<protein>
    <recommendedName>
        <fullName evidence="3">F-box domain-containing protein</fullName>
    </recommendedName>
</protein>
<dbReference type="AlphaFoldDB" id="A0A9W8MFF3"/>
<dbReference type="OrthoDB" id="2937711at2759"/>
<evidence type="ECO:0000313" key="1">
    <source>
        <dbReference type="EMBL" id="KAJ2928626.1"/>
    </source>
</evidence>
<dbReference type="SUPFAM" id="SSF81383">
    <property type="entry name" value="F-box domain"/>
    <property type="match status" value="1"/>
</dbReference>
<accession>A0A9W8MFF3</accession>
<organism evidence="1 2">
    <name type="scientific">Candolleomyces eurysporus</name>
    <dbReference type="NCBI Taxonomy" id="2828524"/>
    <lineage>
        <taxon>Eukaryota</taxon>
        <taxon>Fungi</taxon>
        <taxon>Dikarya</taxon>
        <taxon>Basidiomycota</taxon>
        <taxon>Agaricomycotina</taxon>
        <taxon>Agaricomycetes</taxon>
        <taxon>Agaricomycetidae</taxon>
        <taxon>Agaricales</taxon>
        <taxon>Agaricineae</taxon>
        <taxon>Psathyrellaceae</taxon>
        <taxon>Candolleomyces</taxon>
    </lineage>
</organism>
<dbReference type="Proteomes" id="UP001140091">
    <property type="component" value="Unassembled WGS sequence"/>
</dbReference>
<keyword evidence="2" id="KW-1185">Reference proteome</keyword>
<sequence length="268" mass="30433">MVARAGELPEELLLAPLQYCAIETWVSFALTCKLFSRWFEDRIFWISALKSTKRLRPIACPFHQDLSKCSLEELQEIGRRTLRLERNWSSPRPSMVGPLRSIELSVRHLDAIFQVPGTELYLMHSRREASLFCVDAKEGKLVAGPLGASSWILDVSPGQDDPGKYSMGLLLSGWDHSSIAIACLEYGLGEGKDEVKLSYTFRRLLDEGSRYWAIFMTRELVGVMVNPAQNHEEDRLGILAYNIASEVQTMIETDIAPPVSIFRFIWSY</sequence>
<feature type="non-terminal residue" evidence="1">
    <location>
        <position position="1"/>
    </location>
</feature>
<name>A0A9W8MFF3_9AGAR</name>
<evidence type="ECO:0000313" key="2">
    <source>
        <dbReference type="Proteomes" id="UP001140091"/>
    </source>
</evidence>
<reference evidence="1" key="1">
    <citation type="submission" date="2022-06" db="EMBL/GenBank/DDBJ databases">
        <title>Genome Sequence of Candolleomyces eurysporus.</title>
        <authorList>
            <person name="Buettner E."/>
        </authorList>
    </citation>
    <scope>NUCLEOTIDE SEQUENCE</scope>
    <source>
        <strain evidence="1">VTCC 930004</strain>
    </source>
</reference>
<gene>
    <name evidence="1" type="ORF">H1R20_g8464</name>
</gene>
<dbReference type="EMBL" id="JANBPK010000921">
    <property type="protein sequence ID" value="KAJ2928626.1"/>
    <property type="molecule type" value="Genomic_DNA"/>
</dbReference>
<comment type="caution">
    <text evidence="1">The sequence shown here is derived from an EMBL/GenBank/DDBJ whole genome shotgun (WGS) entry which is preliminary data.</text>
</comment>
<proteinExistence type="predicted"/>
<dbReference type="InterPro" id="IPR036047">
    <property type="entry name" value="F-box-like_dom_sf"/>
</dbReference>
<evidence type="ECO:0008006" key="3">
    <source>
        <dbReference type="Google" id="ProtNLM"/>
    </source>
</evidence>